<keyword evidence="1" id="KW-0812">Transmembrane</keyword>
<dbReference type="Proteomes" id="UP001530400">
    <property type="component" value="Unassembled WGS sequence"/>
</dbReference>
<reference evidence="2 3" key="1">
    <citation type="submission" date="2024-10" db="EMBL/GenBank/DDBJ databases">
        <title>Updated reference genomes for cyclostephanoid diatoms.</title>
        <authorList>
            <person name="Roberts W.R."/>
            <person name="Alverson A.J."/>
        </authorList>
    </citation>
    <scope>NUCLEOTIDE SEQUENCE [LARGE SCALE GENOMIC DNA]</scope>
    <source>
        <strain evidence="2 3">AJA010-31</strain>
    </source>
</reference>
<protein>
    <recommendedName>
        <fullName evidence="4">Alpha-L-glutamate ligase-related protein ATP-grasp domain-containing protein</fullName>
    </recommendedName>
</protein>
<keyword evidence="3" id="KW-1185">Reference proteome</keyword>
<evidence type="ECO:0000313" key="2">
    <source>
        <dbReference type="EMBL" id="KAL3780911.1"/>
    </source>
</evidence>
<comment type="caution">
    <text evidence="2">The sequence shown here is derived from an EMBL/GenBank/DDBJ whole genome shotgun (WGS) entry which is preliminary data.</text>
</comment>
<gene>
    <name evidence="2" type="ORF">ACHAWO_009774</name>
</gene>
<evidence type="ECO:0000313" key="3">
    <source>
        <dbReference type="Proteomes" id="UP001530400"/>
    </source>
</evidence>
<organism evidence="2 3">
    <name type="scientific">Cyclotella atomus</name>
    <dbReference type="NCBI Taxonomy" id="382360"/>
    <lineage>
        <taxon>Eukaryota</taxon>
        <taxon>Sar</taxon>
        <taxon>Stramenopiles</taxon>
        <taxon>Ochrophyta</taxon>
        <taxon>Bacillariophyta</taxon>
        <taxon>Coscinodiscophyceae</taxon>
        <taxon>Thalassiosirophycidae</taxon>
        <taxon>Stephanodiscales</taxon>
        <taxon>Stephanodiscaceae</taxon>
        <taxon>Cyclotella</taxon>
    </lineage>
</organism>
<evidence type="ECO:0000256" key="1">
    <source>
        <dbReference type="SAM" id="Phobius"/>
    </source>
</evidence>
<feature type="transmembrane region" description="Helical" evidence="1">
    <location>
        <begin position="129"/>
        <end position="152"/>
    </location>
</feature>
<keyword evidence="1" id="KW-0472">Membrane</keyword>
<dbReference type="EMBL" id="JALLPJ020000870">
    <property type="protein sequence ID" value="KAL3780911.1"/>
    <property type="molecule type" value="Genomic_DNA"/>
</dbReference>
<name>A0ABD3NZC3_9STRA</name>
<evidence type="ECO:0008006" key="4">
    <source>
        <dbReference type="Google" id="ProtNLM"/>
    </source>
</evidence>
<accession>A0ABD3NZC3</accession>
<dbReference type="AlphaFoldDB" id="A0ABD3NZC3"/>
<keyword evidence="1" id="KW-1133">Transmembrane helix</keyword>
<sequence length="463" mass="52376">MGQALSLPVKLASTTLTFYRGFFHYLLGSGRNAPYLTSAPAYLQPAADDDDKPIITQSSSSFTISNFQSSRLFMQHARVHLYTLASEFYMYNKPHYRKPSYKQDLMDNLSNVAIPGTGLSLKYFVWNKLLALGYVLGAYPTVSLIASIHLWLKTKFRSSISQEYAVRLLAPDDWFSYWRLNSRIAGLHALLNDVPPGYEMENKWTFLEKGNERDVPISPYLECDGIVVKHRNEEGGMGIHFYKNATVGGDWIIQERIYNGDWVKGHLPENAPLSTFRVITQSRGALDVTKPCTVRDVKALSCVFRAGRANAATDHDSVMFDVDVKTGKVLGGTSNAHWYKLGLWNLLPGRCVWRSDDHAITHHPDGNIAVTGETVPDIRGMLQLVETSHWKMCPDVPLVGWDVVLSSSKELPVCLLEVNLSCNFFRGSFDRQVYLDFCEDMVGKLQEMRLKADREGKKFKKFH</sequence>
<proteinExistence type="predicted"/>